<proteinExistence type="inferred from homology"/>
<keyword evidence="4 9" id="KW-1133">Transmembrane helix</keyword>
<dbReference type="InterPro" id="IPR003280">
    <property type="entry name" value="2pore_dom_K_chnl"/>
</dbReference>
<evidence type="ECO:0000313" key="13">
    <source>
        <dbReference type="WBParaSite" id="TCLT_0000934401-mRNA-1"/>
    </source>
</evidence>
<evidence type="ECO:0000256" key="5">
    <source>
        <dbReference type="ARBA" id="ARBA00023065"/>
    </source>
</evidence>
<gene>
    <name evidence="11" type="ORF">TCLT_LOCUS9333</name>
</gene>
<evidence type="ECO:0000256" key="6">
    <source>
        <dbReference type="ARBA" id="ARBA00023136"/>
    </source>
</evidence>
<dbReference type="OMA" id="SNSTHAW"/>
<keyword evidence="2 8" id="KW-0813">Transport</keyword>
<feature type="transmembrane region" description="Helical" evidence="9">
    <location>
        <begin position="193"/>
        <end position="222"/>
    </location>
</feature>
<feature type="transmembrane region" description="Helical" evidence="9">
    <location>
        <begin position="52"/>
        <end position="70"/>
    </location>
</feature>
<sequence length="281" mass="31711">MTSLRQSLEDNLLSNSEISNITQIWRLINKTVIEIENCHRKKLSEIAPIEVFVFRNAILYSFGICTTIGYGNLHPRTVHGRILTVIYAVIGIPLNIAFISDLGQLISSTVKYAVQSFQKYIMNKTADDPWIEYKKFSSVVVIAVIMTPSLAIIVMNAERLRQWSYVDSLYYTFTTSTLIGLGDFTPQPSYVQFFFLMPLFFIAETVFALALGFITASFLALYTETESALAVRTDPNYYDARIAKLSAQKMLMNEKIDKEMHMLEAVPSKVHVGVLNAGMQG</sequence>
<dbReference type="GO" id="GO:0030322">
    <property type="term" value="P:stabilization of membrane potential"/>
    <property type="evidence" value="ECO:0007669"/>
    <property type="project" value="TreeGrafter"/>
</dbReference>
<organism evidence="13">
    <name type="scientific">Thelazia callipaeda</name>
    <name type="common">Oriental eyeworm</name>
    <name type="synonym">Parasitic nematode</name>
    <dbReference type="NCBI Taxonomy" id="103827"/>
    <lineage>
        <taxon>Eukaryota</taxon>
        <taxon>Metazoa</taxon>
        <taxon>Ecdysozoa</taxon>
        <taxon>Nematoda</taxon>
        <taxon>Chromadorea</taxon>
        <taxon>Rhabditida</taxon>
        <taxon>Spirurina</taxon>
        <taxon>Spiruromorpha</taxon>
        <taxon>Thelazioidea</taxon>
        <taxon>Thelaziidae</taxon>
        <taxon>Thelazia</taxon>
    </lineage>
</organism>
<reference evidence="11 12" key="2">
    <citation type="submission" date="2018-11" db="EMBL/GenBank/DDBJ databases">
        <authorList>
            <consortium name="Pathogen Informatics"/>
        </authorList>
    </citation>
    <scope>NUCLEOTIDE SEQUENCE [LARGE SCALE GENOMIC DNA]</scope>
</reference>
<dbReference type="SUPFAM" id="SSF81324">
    <property type="entry name" value="Voltage-gated potassium channels"/>
    <property type="match status" value="2"/>
</dbReference>
<dbReference type="GO" id="GO:0022841">
    <property type="term" value="F:potassium ion leak channel activity"/>
    <property type="evidence" value="ECO:0007669"/>
    <property type="project" value="TreeGrafter"/>
</dbReference>
<feature type="transmembrane region" description="Helical" evidence="9">
    <location>
        <begin position="82"/>
        <end position="100"/>
    </location>
</feature>
<dbReference type="OrthoDB" id="297496at2759"/>
<keyword evidence="3 8" id="KW-0812">Transmembrane</keyword>
<protein>
    <submittedName>
        <fullName evidence="13">Ion_trans_2 domain-containing protein</fullName>
    </submittedName>
</protein>
<dbReference type="PRINTS" id="PR01333">
    <property type="entry name" value="2POREKCHANEL"/>
</dbReference>
<keyword evidence="12" id="KW-1185">Reference proteome</keyword>
<evidence type="ECO:0000256" key="2">
    <source>
        <dbReference type="ARBA" id="ARBA00022448"/>
    </source>
</evidence>
<dbReference type="Gene3D" id="1.10.287.70">
    <property type="match status" value="1"/>
</dbReference>
<dbReference type="EMBL" id="UYYF01004775">
    <property type="protein sequence ID" value="VDN06957.1"/>
    <property type="molecule type" value="Genomic_DNA"/>
</dbReference>
<dbReference type="InterPro" id="IPR013099">
    <property type="entry name" value="K_chnl_dom"/>
</dbReference>
<evidence type="ECO:0000256" key="8">
    <source>
        <dbReference type="RuleBase" id="RU003857"/>
    </source>
</evidence>
<evidence type="ECO:0000256" key="7">
    <source>
        <dbReference type="ARBA" id="ARBA00023303"/>
    </source>
</evidence>
<dbReference type="Proteomes" id="UP000276776">
    <property type="component" value="Unassembled WGS sequence"/>
</dbReference>
<evidence type="ECO:0000256" key="9">
    <source>
        <dbReference type="SAM" id="Phobius"/>
    </source>
</evidence>
<dbReference type="Pfam" id="PF07885">
    <property type="entry name" value="Ion_trans_2"/>
    <property type="match status" value="2"/>
</dbReference>
<keyword evidence="6 9" id="KW-0472">Membrane</keyword>
<dbReference type="STRING" id="103827.A0A0N5D8B9"/>
<accession>A0A0N5D8B9</accession>
<evidence type="ECO:0000256" key="3">
    <source>
        <dbReference type="ARBA" id="ARBA00022692"/>
    </source>
</evidence>
<name>A0A0N5D8B9_THECL</name>
<feature type="domain" description="Potassium channel" evidence="10">
    <location>
        <begin position="142"/>
        <end position="212"/>
    </location>
</feature>
<dbReference type="PANTHER" id="PTHR11003:SF334">
    <property type="entry name" value="FI03418P"/>
    <property type="match status" value="1"/>
</dbReference>
<keyword evidence="5 8" id="KW-0406">Ion transport</keyword>
<feature type="domain" description="Potassium channel" evidence="10">
    <location>
        <begin position="51"/>
        <end position="107"/>
    </location>
</feature>
<dbReference type="WBParaSite" id="TCLT_0000934401-mRNA-1">
    <property type="protein sequence ID" value="TCLT_0000934401-mRNA-1"/>
    <property type="gene ID" value="TCLT_0000934401"/>
</dbReference>
<evidence type="ECO:0000256" key="1">
    <source>
        <dbReference type="ARBA" id="ARBA00004141"/>
    </source>
</evidence>
<dbReference type="GO" id="GO:0005886">
    <property type="term" value="C:plasma membrane"/>
    <property type="evidence" value="ECO:0007669"/>
    <property type="project" value="TreeGrafter"/>
</dbReference>
<dbReference type="PANTHER" id="PTHR11003">
    <property type="entry name" value="POTASSIUM CHANNEL, SUBFAMILY K"/>
    <property type="match status" value="1"/>
</dbReference>
<reference evidence="13" key="1">
    <citation type="submission" date="2017-02" db="UniProtKB">
        <authorList>
            <consortium name="WormBaseParasite"/>
        </authorList>
    </citation>
    <scope>IDENTIFICATION</scope>
</reference>
<comment type="similarity">
    <text evidence="8">Belongs to the two pore domain potassium channel (TC 1.A.1.8) family.</text>
</comment>
<feature type="transmembrane region" description="Helical" evidence="9">
    <location>
        <begin position="136"/>
        <end position="157"/>
    </location>
</feature>
<dbReference type="GO" id="GO:0015271">
    <property type="term" value="F:outward rectifier potassium channel activity"/>
    <property type="evidence" value="ECO:0007669"/>
    <property type="project" value="TreeGrafter"/>
</dbReference>
<dbReference type="AlphaFoldDB" id="A0A0N5D8B9"/>
<comment type="subcellular location">
    <subcellularLocation>
        <location evidence="1">Membrane</location>
        <topology evidence="1">Multi-pass membrane protein</topology>
    </subcellularLocation>
</comment>
<evidence type="ECO:0000259" key="10">
    <source>
        <dbReference type="Pfam" id="PF07885"/>
    </source>
</evidence>
<evidence type="ECO:0000313" key="11">
    <source>
        <dbReference type="EMBL" id="VDN06957.1"/>
    </source>
</evidence>
<keyword evidence="7 8" id="KW-0407">Ion channel</keyword>
<evidence type="ECO:0000313" key="12">
    <source>
        <dbReference type="Proteomes" id="UP000276776"/>
    </source>
</evidence>
<feature type="transmembrane region" description="Helical" evidence="9">
    <location>
        <begin position="169"/>
        <end position="187"/>
    </location>
</feature>
<evidence type="ECO:0000256" key="4">
    <source>
        <dbReference type="ARBA" id="ARBA00022989"/>
    </source>
</evidence>